<dbReference type="Gene3D" id="3.10.10.10">
    <property type="entry name" value="HIV Type 1 Reverse Transcriptase, subunit A, domain 1"/>
    <property type="match status" value="1"/>
</dbReference>
<dbReference type="InterPro" id="IPR043128">
    <property type="entry name" value="Rev_trsase/Diguanyl_cyclase"/>
</dbReference>
<dbReference type="GO" id="GO:0006508">
    <property type="term" value="P:proteolysis"/>
    <property type="evidence" value="ECO:0007669"/>
    <property type="project" value="InterPro"/>
</dbReference>
<accession>A0A9Q1IBL4</accession>
<dbReference type="InterPro" id="IPR021109">
    <property type="entry name" value="Peptidase_aspartic_dom_sf"/>
</dbReference>
<organism evidence="7 8">
    <name type="scientific">Synaphobranchus kaupii</name>
    <name type="common">Kaup's arrowtooth eel</name>
    <dbReference type="NCBI Taxonomy" id="118154"/>
    <lineage>
        <taxon>Eukaryota</taxon>
        <taxon>Metazoa</taxon>
        <taxon>Chordata</taxon>
        <taxon>Craniata</taxon>
        <taxon>Vertebrata</taxon>
        <taxon>Euteleostomi</taxon>
        <taxon>Actinopterygii</taxon>
        <taxon>Neopterygii</taxon>
        <taxon>Teleostei</taxon>
        <taxon>Anguilliformes</taxon>
        <taxon>Synaphobranchidae</taxon>
        <taxon>Synaphobranchus</taxon>
    </lineage>
</organism>
<evidence type="ECO:0000259" key="6">
    <source>
        <dbReference type="PROSITE" id="PS50878"/>
    </source>
</evidence>
<sequence length="585" mass="65352">MAAFGKVEAFDPNVESWSRYAERLEFYFEANDIETLENRLRDQLVWGIGSEQIQKKLLAVPDLTWKKAVELTLAQEAADQGAQALHPPKDVHKVAASPQAEREGRASQLLTRPQRSCYRCGESHSSDVCRFKDVDCRFCRKRGHISWVCRQKEREGNKGPQSGKRRGNWSHRVAELSPTPPEEYEDEEEEIAVVLVVRDKPPSPMVVEVDLNGCKVSFEVDTGASRSVIGEATYKRIHGHDSAVKLMPSSTVLRSYTGQNIKVCGSVHVMADYNGQEALLNLLVVSGRGTNLLGRDWNKVLDWSGLLDNLNKVPDCTLSCILDKHAAVFRDELGQLKGTTVSIQVDPFVRPRFFRPRAVPLALQKKVEIELERLQLAGIIQPVSYSEWAAPVVPVLKGDGTIRLCGDYKLTANVASRVEQYPLPRIDELFAKLSGGVSFTKLDMSHAYQQLVLDPESRPVVTNNTHKGLFQYTRLPFGVSSACAIFQRAMEGLLAGIDHVAIYLDDLLITGSNHQQHLETLQAVLTRLEEAGLCLKRSKCVFMAPQVEYLGHKVTAEGLQPLENRLSRMPLSRRTLGSSVPTWAY</sequence>
<evidence type="ECO:0000256" key="3">
    <source>
        <dbReference type="ARBA" id="ARBA00022801"/>
    </source>
</evidence>
<dbReference type="SUPFAM" id="SSF50630">
    <property type="entry name" value="Acid proteases"/>
    <property type="match status" value="1"/>
</dbReference>
<dbReference type="PROSITE" id="PS50175">
    <property type="entry name" value="ASP_PROT_RETROV"/>
    <property type="match status" value="1"/>
</dbReference>
<proteinExistence type="inferred from homology"/>
<dbReference type="GO" id="GO:0004190">
    <property type="term" value="F:aspartic-type endopeptidase activity"/>
    <property type="evidence" value="ECO:0007669"/>
    <property type="project" value="InterPro"/>
</dbReference>
<dbReference type="Gene3D" id="4.10.60.10">
    <property type="entry name" value="Zinc finger, CCHC-type"/>
    <property type="match status" value="1"/>
</dbReference>
<evidence type="ECO:0000256" key="4">
    <source>
        <dbReference type="SAM" id="MobiDB-lite"/>
    </source>
</evidence>
<dbReference type="InterPro" id="IPR001995">
    <property type="entry name" value="Peptidase_A2_cat"/>
</dbReference>
<gene>
    <name evidence="7" type="ORF">SKAU_G00410260</name>
</gene>
<dbReference type="PANTHER" id="PTHR37984:SF13">
    <property type="entry name" value="RIBONUCLEASE H"/>
    <property type="match status" value="1"/>
</dbReference>
<dbReference type="Gene3D" id="2.40.70.10">
    <property type="entry name" value="Acid Proteases"/>
    <property type="match status" value="1"/>
</dbReference>
<keyword evidence="3" id="KW-0378">Hydrolase</keyword>
<name>A0A9Q1IBL4_SYNKA</name>
<dbReference type="InterPro" id="IPR043502">
    <property type="entry name" value="DNA/RNA_pol_sf"/>
</dbReference>
<comment type="caution">
    <text evidence="7">The sequence shown here is derived from an EMBL/GenBank/DDBJ whole genome shotgun (WGS) entry which is preliminary data.</text>
</comment>
<protein>
    <recommendedName>
        <fullName evidence="2">ribonuclease H</fullName>
        <ecNumber evidence="2">3.1.26.4</ecNumber>
    </recommendedName>
</protein>
<dbReference type="GO" id="GO:0004523">
    <property type="term" value="F:RNA-DNA hybrid ribonuclease activity"/>
    <property type="evidence" value="ECO:0007669"/>
    <property type="project" value="UniProtKB-EC"/>
</dbReference>
<dbReference type="InterPro" id="IPR050951">
    <property type="entry name" value="Retrovirus_Pol_polyprotein"/>
</dbReference>
<evidence type="ECO:0000313" key="7">
    <source>
        <dbReference type="EMBL" id="KAJ8333707.1"/>
    </source>
</evidence>
<feature type="region of interest" description="Disordered" evidence="4">
    <location>
        <begin position="153"/>
        <end position="185"/>
    </location>
</feature>
<dbReference type="Pfam" id="PF00078">
    <property type="entry name" value="RVT_1"/>
    <property type="match status" value="1"/>
</dbReference>
<dbReference type="EC" id="3.1.26.4" evidence="2"/>
<evidence type="ECO:0000313" key="8">
    <source>
        <dbReference type="Proteomes" id="UP001152622"/>
    </source>
</evidence>
<evidence type="ECO:0000256" key="1">
    <source>
        <dbReference type="ARBA" id="ARBA00010879"/>
    </source>
</evidence>
<evidence type="ECO:0000259" key="5">
    <source>
        <dbReference type="PROSITE" id="PS50175"/>
    </source>
</evidence>
<reference evidence="7" key="1">
    <citation type="journal article" date="2023" name="Science">
        <title>Genome structures resolve the early diversification of teleost fishes.</title>
        <authorList>
            <person name="Parey E."/>
            <person name="Louis A."/>
            <person name="Montfort J."/>
            <person name="Bouchez O."/>
            <person name="Roques C."/>
            <person name="Iampietro C."/>
            <person name="Lluch J."/>
            <person name="Castinel A."/>
            <person name="Donnadieu C."/>
            <person name="Desvignes T."/>
            <person name="Floi Bucao C."/>
            <person name="Jouanno E."/>
            <person name="Wen M."/>
            <person name="Mejri S."/>
            <person name="Dirks R."/>
            <person name="Jansen H."/>
            <person name="Henkel C."/>
            <person name="Chen W.J."/>
            <person name="Zahm M."/>
            <person name="Cabau C."/>
            <person name="Klopp C."/>
            <person name="Thompson A.W."/>
            <person name="Robinson-Rechavi M."/>
            <person name="Braasch I."/>
            <person name="Lecointre G."/>
            <person name="Bobe J."/>
            <person name="Postlethwait J.H."/>
            <person name="Berthelot C."/>
            <person name="Roest Crollius H."/>
            <person name="Guiguen Y."/>
        </authorList>
    </citation>
    <scope>NUCLEOTIDE SEQUENCE</scope>
    <source>
        <strain evidence="7">WJC10195</strain>
    </source>
</reference>
<dbReference type="CDD" id="cd01647">
    <property type="entry name" value="RT_LTR"/>
    <property type="match status" value="1"/>
</dbReference>
<dbReference type="Gene3D" id="3.30.70.270">
    <property type="match status" value="1"/>
</dbReference>
<keyword evidence="8" id="KW-1185">Reference proteome</keyword>
<dbReference type="AlphaFoldDB" id="A0A9Q1IBL4"/>
<dbReference type="PROSITE" id="PS50878">
    <property type="entry name" value="RT_POL"/>
    <property type="match status" value="1"/>
</dbReference>
<dbReference type="OrthoDB" id="775972at2759"/>
<dbReference type="Pfam" id="PF13650">
    <property type="entry name" value="Asp_protease_2"/>
    <property type="match status" value="1"/>
</dbReference>
<dbReference type="SUPFAM" id="SSF56672">
    <property type="entry name" value="DNA/RNA polymerases"/>
    <property type="match status" value="1"/>
</dbReference>
<dbReference type="PANTHER" id="PTHR37984">
    <property type="entry name" value="PROTEIN CBG26694"/>
    <property type="match status" value="1"/>
</dbReference>
<dbReference type="EMBL" id="JAINUF010000022">
    <property type="protein sequence ID" value="KAJ8333707.1"/>
    <property type="molecule type" value="Genomic_DNA"/>
</dbReference>
<dbReference type="InterPro" id="IPR000477">
    <property type="entry name" value="RT_dom"/>
</dbReference>
<feature type="domain" description="Reverse transcriptase" evidence="6">
    <location>
        <begin position="376"/>
        <end position="554"/>
    </location>
</feature>
<comment type="similarity">
    <text evidence="1">Belongs to the beta type-B retroviral polymerase family. HERV class-II K(HML-2) pol subfamily.</text>
</comment>
<feature type="domain" description="Peptidase A2" evidence="5">
    <location>
        <begin position="216"/>
        <end position="297"/>
    </location>
</feature>
<dbReference type="Proteomes" id="UP001152622">
    <property type="component" value="Chromosome 22"/>
</dbReference>
<evidence type="ECO:0000256" key="2">
    <source>
        <dbReference type="ARBA" id="ARBA00012180"/>
    </source>
</evidence>